<reference evidence="1" key="1">
    <citation type="submission" date="2020-05" db="EMBL/GenBank/DDBJ databases">
        <title>Large-scale comparative analyses of tick genomes elucidate their genetic diversity and vector capacities.</title>
        <authorList>
            <person name="Jia N."/>
            <person name="Wang J."/>
            <person name="Shi W."/>
            <person name="Du L."/>
            <person name="Sun Y."/>
            <person name="Zhan W."/>
            <person name="Jiang J."/>
            <person name="Wang Q."/>
            <person name="Zhang B."/>
            <person name="Ji P."/>
            <person name="Sakyi L.B."/>
            <person name="Cui X."/>
            <person name="Yuan T."/>
            <person name="Jiang B."/>
            <person name="Yang W."/>
            <person name="Lam T.T.-Y."/>
            <person name="Chang Q."/>
            <person name="Ding S."/>
            <person name="Wang X."/>
            <person name="Zhu J."/>
            <person name="Ruan X."/>
            <person name="Zhao L."/>
            <person name="Wei J."/>
            <person name="Que T."/>
            <person name="Du C."/>
            <person name="Cheng J."/>
            <person name="Dai P."/>
            <person name="Han X."/>
            <person name="Huang E."/>
            <person name="Gao Y."/>
            <person name="Liu J."/>
            <person name="Shao H."/>
            <person name="Ye R."/>
            <person name="Li L."/>
            <person name="Wei W."/>
            <person name="Wang X."/>
            <person name="Wang C."/>
            <person name="Yang T."/>
            <person name="Huo Q."/>
            <person name="Li W."/>
            <person name="Guo W."/>
            <person name="Chen H."/>
            <person name="Zhou L."/>
            <person name="Ni X."/>
            <person name="Tian J."/>
            <person name="Zhou Y."/>
            <person name="Sheng Y."/>
            <person name="Liu T."/>
            <person name="Pan Y."/>
            <person name="Xia L."/>
            <person name="Li J."/>
            <person name="Zhao F."/>
            <person name="Cao W."/>
        </authorList>
    </citation>
    <scope>NUCLEOTIDE SEQUENCE</scope>
    <source>
        <strain evidence="1">Hyas-2018</strain>
    </source>
</reference>
<comment type="caution">
    <text evidence="1">The sequence shown here is derived from an EMBL/GenBank/DDBJ whole genome shotgun (WGS) entry which is preliminary data.</text>
</comment>
<dbReference type="Proteomes" id="UP000821845">
    <property type="component" value="Chromosome 5"/>
</dbReference>
<name>A0ACB7S700_HYAAI</name>
<organism evidence="1 2">
    <name type="scientific">Hyalomma asiaticum</name>
    <name type="common">Tick</name>
    <dbReference type="NCBI Taxonomy" id="266040"/>
    <lineage>
        <taxon>Eukaryota</taxon>
        <taxon>Metazoa</taxon>
        <taxon>Ecdysozoa</taxon>
        <taxon>Arthropoda</taxon>
        <taxon>Chelicerata</taxon>
        <taxon>Arachnida</taxon>
        <taxon>Acari</taxon>
        <taxon>Parasitiformes</taxon>
        <taxon>Ixodida</taxon>
        <taxon>Ixodoidea</taxon>
        <taxon>Ixodidae</taxon>
        <taxon>Hyalomminae</taxon>
        <taxon>Hyalomma</taxon>
    </lineage>
</organism>
<sequence>MAAQKITGYDQTSIQWAEINVSTPEDDVPTENECLQTLLRLRQQRQRRQDPKTAAKVSAGPSLQQSRSTNAASAKDDSALPSPQRNTPAWWRPTQTPRVRSEDMIIVLKPRTTLDIRKVFRHSDAGTAIAAHITGVSAGDLNMWPVWEPNVLFCTTQTVRGADQLIKDFDLRVGKASYKFRGHLKINGEVCRGIISVREDETSDSLKSKLYWQEGEIPFVRKLGQSSVAVVTFVGMKLPLQLRVRYGVTLQKDDPSVLPMRHGRPLGGQLPQSGQ</sequence>
<evidence type="ECO:0000313" key="2">
    <source>
        <dbReference type="Proteomes" id="UP000821845"/>
    </source>
</evidence>
<evidence type="ECO:0000313" key="1">
    <source>
        <dbReference type="EMBL" id="KAH6929684.1"/>
    </source>
</evidence>
<protein>
    <submittedName>
        <fullName evidence="1">Uncharacterized protein</fullName>
    </submittedName>
</protein>
<dbReference type="EMBL" id="CM023485">
    <property type="protein sequence ID" value="KAH6929684.1"/>
    <property type="molecule type" value="Genomic_DNA"/>
</dbReference>
<keyword evidence="2" id="KW-1185">Reference proteome</keyword>
<gene>
    <name evidence="1" type="ORF">HPB50_004754</name>
</gene>
<accession>A0ACB7S700</accession>
<proteinExistence type="predicted"/>